<feature type="region of interest" description="Disordered" evidence="1">
    <location>
        <begin position="24"/>
        <end position="66"/>
    </location>
</feature>
<evidence type="ECO:0000313" key="3">
    <source>
        <dbReference type="Proteomes" id="UP000799764"/>
    </source>
</evidence>
<feature type="compositionally biased region" description="Acidic residues" evidence="1">
    <location>
        <begin position="52"/>
        <end position="64"/>
    </location>
</feature>
<proteinExistence type="predicted"/>
<feature type="region of interest" description="Disordered" evidence="1">
    <location>
        <begin position="202"/>
        <end position="243"/>
    </location>
</feature>
<dbReference type="OrthoDB" id="10678904at2759"/>
<keyword evidence="3" id="KW-1185">Reference proteome</keyword>
<protein>
    <submittedName>
        <fullName evidence="2">Uncharacterized protein</fullName>
    </submittedName>
</protein>
<feature type="region of interest" description="Disordered" evidence="1">
    <location>
        <begin position="148"/>
        <end position="172"/>
    </location>
</feature>
<organism evidence="2 3">
    <name type="scientific">Karstenula rhodostoma CBS 690.94</name>
    <dbReference type="NCBI Taxonomy" id="1392251"/>
    <lineage>
        <taxon>Eukaryota</taxon>
        <taxon>Fungi</taxon>
        <taxon>Dikarya</taxon>
        <taxon>Ascomycota</taxon>
        <taxon>Pezizomycotina</taxon>
        <taxon>Dothideomycetes</taxon>
        <taxon>Pleosporomycetidae</taxon>
        <taxon>Pleosporales</taxon>
        <taxon>Massarineae</taxon>
        <taxon>Didymosphaeriaceae</taxon>
        <taxon>Karstenula</taxon>
    </lineage>
</organism>
<reference evidence="2" key="1">
    <citation type="journal article" date="2020" name="Stud. Mycol.">
        <title>101 Dothideomycetes genomes: a test case for predicting lifestyles and emergence of pathogens.</title>
        <authorList>
            <person name="Haridas S."/>
            <person name="Albert R."/>
            <person name="Binder M."/>
            <person name="Bloem J."/>
            <person name="Labutti K."/>
            <person name="Salamov A."/>
            <person name="Andreopoulos B."/>
            <person name="Baker S."/>
            <person name="Barry K."/>
            <person name="Bills G."/>
            <person name="Bluhm B."/>
            <person name="Cannon C."/>
            <person name="Castanera R."/>
            <person name="Culley D."/>
            <person name="Daum C."/>
            <person name="Ezra D."/>
            <person name="Gonzalez J."/>
            <person name="Henrissat B."/>
            <person name="Kuo A."/>
            <person name="Liang C."/>
            <person name="Lipzen A."/>
            <person name="Lutzoni F."/>
            <person name="Magnuson J."/>
            <person name="Mondo S."/>
            <person name="Nolan M."/>
            <person name="Ohm R."/>
            <person name="Pangilinan J."/>
            <person name="Park H.-J."/>
            <person name="Ramirez L."/>
            <person name="Alfaro M."/>
            <person name="Sun H."/>
            <person name="Tritt A."/>
            <person name="Yoshinaga Y."/>
            <person name="Zwiers L.-H."/>
            <person name="Turgeon B."/>
            <person name="Goodwin S."/>
            <person name="Spatafora J."/>
            <person name="Crous P."/>
            <person name="Grigoriev I."/>
        </authorList>
    </citation>
    <scope>NUCLEOTIDE SEQUENCE</scope>
    <source>
        <strain evidence="2">CBS 690.94</strain>
    </source>
</reference>
<name>A0A9P4PNT0_9PLEO</name>
<sequence length="243" mass="28253">MDPSEIPHFIRRYTAELYHHASTTQCPNAFEPQQDQSPSQYPDTSEDRGDESGDASSSGDDEEELQRLTRETLKRKYEDLHISHGSLRREHHHLLGQKETIGRDSRKNLKMLQNDLSVMDAETITLKDHVSRILEHNSDLEDQLEKLKDKSKDEDERLRTHQQRQEWDNQRNKLEGQIREMVNLSAQNTALQEMQAQLQSSEDKIAQLETGQSQTEKKFADARRSLDTSKEANERFKIEVSSL</sequence>
<evidence type="ECO:0000256" key="1">
    <source>
        <dbReference type="SAM" id="MobiDB-lite"/>
    </source>
</evidence>
<gene>
    <name evidence="2" type="ORF">P171DRAFT_518697</name>
</gene>
<dbReference type="EMBL" id="MU001496">
    <property type="protein sequence ID" value="KAF2447616.1"/>
    <property type="molecule type" value="Genomic_DNA"/>
</dbReference>
<feature type="compositionally biased region" description="Low complexity" evidence="1">
    <location>
        <begin position="32"/>
        <end position="43"/>
    </location>
</feature>
<accession>A0A9P4PNT0</accession>
<feature type="compositionally biased region" description="Basic and acidic residues" evidence="1">
    <location>
        <begin position="215"/>
        <end position="243"/>
    </location>
</feature>
<dbReference type="AlphaFoldDB" id="A0A9P4PNT0"/>
<dbReference type="Proteomes" id="UP000799764">
    <property type="component" value="Unassembled WGS sequence"/>
</dbReference>
<comment type="caution">
    <text evidence="2">The sequence shown here is derived from an EMBL/GenBank/DDBJ whole genome shotgun (WGS) entry which is preliminary data.</text>
</comment>
<evidence type="ECO:0000313" key="2">
    <source>
        <dbReference type="EMBL" id="KAF2447616.1"/>
    </source>
</evidence>